<gene>
    <name evidence="9" type="ORF">A6R68_04650</name>
</gene>
<protein>
    <recommendedName>
        <fullName evidence="3">glyceraldehyde-3-phosphate dehydrogenase (phosphorylating)</fullName>
        <ecNumber evidence="3">1.2.1.12</ecNumber>
    </recommendedName>
</protein>
<comment type="caution">
    <text evidence="9">The sequence shown here is derived from an EMBL/GenBank/DDBJ whole genome shotgun (WGS) entry which is preliminary data.</text>
</comment>
<dbReference type="STRING" id="56216.A0A1A6GKK9"/>
<keyword evidence="6" id="KW-0520">NAD</keyword>
<dbReference type="PANTHER" id="PTHR10836">
    <property type="entry name" value="GLYCERALDEHYDE 3-PHOSPHATE DEHYDROGENASE"/>
    <property type="match status" value="1"/>
</dbReference>
<dbReference type="InterPro" id="IPR020831">
    <property type="entry name" value="GlycerAld/Erythrose_P_DH"/>
</dbReference>
<dbReference type="OrthoDB" id="1152826at2759"/>
<comment type="pathway">
    <text evidence="1">Carbohydrate degradation; glycolysis; pyruvate from D-glyceraldehyde 3-phosphate: step 1/5.</text>
</comment>
<keyword evidence="4" id="KW-0963">Cytoplasm</keyword>
<proteinExistence type="inferred from homology"/>
<evidence type="ECO:0000256" key="7">
    <source>
        <dbReference type="ARBA" id="ARBA00023152"/>
    </source>
</evidence>
<keyword evidence="10" id="KW-1185">Reference proteome</keyword>
<dbReference type="Gene3D" id="3.30.360.10">
    <property type="entry name" value="Dihydrodipicolinate Reductase, domain 2"/>
    <property type="match status" value="2"/>
</dbReference>
<comment type="similarity">
    <text evidence="2">Belongs to the glyceraldehyde-3-phosphate dehydrogenase family.</text>
</comment>
<evidence type="ECO:0000256" key="1">
    <source>
        <dbReference type="ARBA" id="ARBA00004869"/>
    </source>
</evidence>
<dbReference type="AlphaFoldDB" id="A0A1A6GKK9"/>
<dbReference type="GO" id="GO:0004365">
    <property type="term" value="F:glyceraldehyde-3-phosphate dehydrogenase (NAD+) (phosphorylating) activity"/>
    <property type="evidence" value="ECO:0007669"/>
    <property type="project" value="UniProtKB-EC"/>
</dbReference>
<dbReference type="SUPFAM" id="SSF55347">
    <property type="entry name" value="Glyceraldehyde-3-phosphate dehydrogenase-like, C-terminal domain"/>
    <property type="match status" value="1"/>
</dbReference>
<dbReference type="Proteomes" id="UP000092124">
    <property type="component" value="Unassembled WGS sequence"/>
</dbReference>
<evidence type="ECO:0000256" key="5">
    <source>
        <dbReference type="ARBA" id="ARBA00023002"/>
    </source>
</evidence>
<evidence type="ECO:0000313" key="9">
    <source>
        <dbReference type="EMBL" id="OBS66808.1"/>
    </source>
</evidence>
<organism evidence="9 10">
    <name type="scientific">Neotoma lepida</name>
    <name type="common">Desert woodrat</name>
    <dbReference type="NCBI Taxonomy" id="56216"/>
    <lineage>
        <taxon>Eukaryota</taxon>
        <taxon>Metazoa</taxon>
        <taxon>Chordata</taxon>
        <taxon>Craniata</taxon>
        <taxon>Vertebrata</taxon>
        <taxon>Euteleostomi</taxon>
        <taxon>Mammalia</taxon>
        <taxon>Eutheria</taxon>
        <taxon>Euarchontoglires</taxon>
        <taxon>Glires</taxon>
        <taxon>Rodentia</taxon>
        <taxon>Myomorpha</taxon>
        <taxon>Muroidea</taxon>
        <taxon>Cricetidae</taxon>
        <taxon>Neotominae</taxon>
        <taxon>Neotoma</taxon>
    </lineage>
</organism>
<evidence type="ECO:0000313" key="10">
    <source>
        <dbReference type="Proteomes" id="UP000092124"/>
    </source>
</evidence>
<evidence type="ECO:0000256" key="3">
    <source>
        <dbReference type="ARBA" id="ARBA00013119"/>
    </source>
</evidence>
<reference evidence="9 10" key="1">
    <citation type="submission" date="2016-06" db="EMBL/GenBank/DDBJ databases">
        <title>The Draft Genome Sequence and Annotation of the Desert Woodrat Neotoma lepida.</title>
        <authorList>
            <person name="Campbell M."/>
            <person name="Oakeson K.F."/>
            <person name="Yandell M."/>
            <person name="Halpert J.R."/>
            <person name="Dearing D."/>
        </authorList>
    </citation>
    <scope>NUCLEOTIDE SEQUENCE [LARGE SCALE GENOMIC DNA]</scope>
    <source>
        <strain evidence="9">417</strain>
        <tissue evidence="9">Liver</tissue>
    </source>
</reference>
<evidence type="ECO:0000256" key="8">
    <source>
        <dbReference type="ARBA" id="ARBA00047698"/>
    </source>
</evidence>
<dbReference type="PANTHER" id="PTHR10836:SF111">
    <property type="entry name" value="GLYCERALDEHYDE-3-PHOSPHATE DEHYDROGENASE"/>
    <property type="match status" value="1"/>
</dbReference>
<dbReference type="GO" id="GO:0006096">
    <property type="term" value="P:glycolytic process"/>
    <property type="evidence" value="ECO:0007669"/>
    <property type="project" value="UniProtKB-KW"/>
</dbReference>
<comment type="catalytic activity">
    <reaction evidence="8">
        <text>D-glyceraldehyde 3-phosphate + phosphate + NAD(+) = (2R)-3-phospho-glyceroyl phosphate + NADH + H(+)</text>
        <dbReference type="Rhea" id="RHEA:10300"/>
        <dbReference type="ChEBI" id="CHEBI:15378"/>
        <dbReference type="ChEBI" id="CHEBI:43474"/>
        <dbReference type="ChEBI" id="CHEBI:57540"/>
        <dbReference type="ChEBI" id="CHEBI:57604"/>
        <dbReference type="ChEBI" id="CHEBI:57945"/>
        <dbReference type="ChEBI" id="CHEBI:59776"/>
        <dbReference type="EC" id="1.2.1.12"/>
    </reaction>
</comment>
<evidence type="ECO:0000256" key="6">
    <source>
        <dbReference type="ARBA" id="ARBA00023027"/>
    </source>
</evidence>
<dbReference type="EC" id="1.2.1.12" evidence="3"/>
<name>A0A1A6GKK9_NEOLE</name>
<keyword evidence="5" id="KW-0560">Oxidoreductase</keyword>
<sequence>MTLTQDCQQCFLYHQLLGLPGQVTHENFGIIGGLMTTAHDITIIQKEKKNMDNLVAVDKVLTELSRKLTGMAFHVLPTVSDTHSFIFDAGAGFALNNNSAKSISWYDNEFSYYFRVVELMVHMASKE</sequence>
<evidence type="ECO:0000256" key="4">
    <source>
        <dbReference type="ARBA" id="ARBA00022490"/>
    </source>
</evidence>
<dbReference type="Gene3D" id="3.40.50.720">
    <property type="entry name" value="NAD(P)-binding Rossmann-like Domain"/>
    <property type="match status" value="1"/>
</dbReference>
<accession>A0A1A6GKK9</accession>
<dbReference type="GO" id="GO:0005829">
    <property type="term" value="C:cytosol"/>
    <property type="evidence" value="ECO:0007669"/>
    <property type="project" value="TreeGrafter"/>
</dbReference>
<keyword evidence="7" id="KW-0324">Glycolysis</keyword>
<dbReference type="EMBL" id="LZPO01087182">
    <property type="protein sequence ID" value="OBS66808.1"/>
    <property type="molecule type" value="Genomic_DNA"/>
</dbReference>
<evidence type="ECO:0000256" key="2">
    <source>
        <dbReference type="ARBA" id="ARBA00007406"/>
    </source>
</evidence>